<dbReference type="Proteomes" id="UP000001542">
    <property type="component" value="Unassembled WGS sequence"/>
</dbReference>
<dbReference type="InParanoid" id="A2F8E6"/>
<keyword evidence="3" id="KW-1185">Reference proteome</keyword>
<dbReference type="KEGG" id="tva:4756650"/>
<feature type="compositionally biased region" description="Acidic residues" evidence="1">
    <location>
        <begin position="76"/>
        <end position="86"/>
    </location>
</feature>
<feature type="compositionally biased region" description="Polar residues" evidence="1">
    <location>
        <begin position="289"/>
        <end position="304"/>
    </location>
</feature>
<dbReference type="AlphaFoldDB" id="A2F8E6"/>
<feature type="compositionally biased region" description="Polar residues" evidence="1">
    <location>
        <begin position="223"/>
        <end position="234"/>
    </location>
</feature>
<evidence type="ECO:0000313" key="3">
    <source>
        <dbReference type="Proteomes" id="UP000001542"/>
    </source>
</evidence>
<dbReference type="SUPFAM" id="SSF52540">
    <property type="entry name" value="P-loop containing nucleoside triphosphate hydrolases"/>
    <property type="match status" value="1"/>
</dbReference>
<organism evidence="2 3">
    <name type="scientific">Trichomonas vaginalis (strain ATCC PRA-98 / G3)</name>
    <dbReference type="NCBI Taxonomy" id="412133"/>
    <lineage>
        <taxon>Eukaryota</taxon>
        <taxon>Metamonada</taxon>
        <taxon>Parabasalia</taxon>
        <taxon>Trichomonadida</taxon>
        <taxon>Trichomonadidae</taxon>
        <taxon>Trichomonas</taxon>
    </lineage>
</organism>
<evidence type="ECO:0000313" key="2">
    <source>
        <dbReference type="EMBL" id="EAX98848.1"/>
    </source>
</evidence>
<feature type="compositionally biased region" description="Low complexity" evidence="1">
    <location>
        <begin position="98"/>
        <end position="110"/>
    </location>
</feature>
<dbReference type="InterPro" id="IPR027417">
    <property type="entry name" value="P-loop_NTPase"/>
</dbReference>
<feature type="compositionally biased region" description="Polar residues" evidence="1">
    <location>
        <begin position="199"/>
        <end position="213"/>
    </location>
</feature>
<reference evidence="2" key="1">
    <citation type="submission" date="2006-10" db="EMBL/GenBank/DDBJ databases">
        <authorList>
            <person name="Amadeo P."/>
            <person name="Zhao Q."/>
            <person name="Wortman J."/>
            <person name="Fraser-Liggett C."/>
            <person name="Carlton J."/>
        </authorList>
    </citation>
    <scope>NUCLEOTIDE SEQUENCE</scope>
    <source>
        <strain evidence="2">G3</strain>
    </source>
</reference>
<feature type="compositionally biased region" description="Polar residues" evidence="1">
    <location>
        <begin position="140"/>
        <end position="150"/>
    </location>
</feature>
<feature type="region of interest" description="Disordered" evidence="1">
    <location>
        <begin position="76"/>
        <end position="242"/>
    </location>
</feature>
<protein>
    <submittedName>
        <fullName evidence="2">Uncharacterized protein</fullName>
    </submittedName>
</protein>
<feature type="region of interest" description="Disordered" evidence="1">
    <location>
        <begin position="289"/>
        <end position="317"/>
    </location>
</feature>
<dbReference type="VEuPathDB" id="TrichDB:TVAG_409860"/>
<reference evidence="2" key="2">
    <citation type="journal article" date="2007" name="Science">
        <title>Draft genome sequence of the sexually transmitted pathogen Trichomonas vaginalis.</title>
        <authorList>
            <person name="Carlton J.M."/>
            <person name="Hirt R.P."/>
            <person name="Silva J.C."/>
            <person name="Delcher A.L."/>
            <person name="Schatz M."/>
            <person name="Zhao Q."/>
            <person name="Wortman J.R."/>
            <person name="Bidwell S.L."/>
            <person name="Alsmark U.C.M."/>
            <person name="Besteiro S."/>
            <person name="Sicheritz-Ponten T."/>
            <person name="Noel C.J."/>
            <person name="Dacks J.B."/>
            <person name="Foster P.G."/>
            <person name="Simillion C."/>
            <person name="Van de Peer Y."/>
            <person name="Miranda-Saavedra D."/>
            <person name="Barton G.J."/>
            <person name="Westrop G.D."/>
            <person name="Mueller S."/>
            <person name="Dessi D."/>
            <person name="Fiori P.L."/>
            <person name="Ren Q."/>
            <person name="Paulsen I."/>
            <person name="Zhang H."/>
            <person name="Bastida-Corcuera F.D."/>
            <person name="Simoes-Barbosa A."/>
            <person name="Brown M.T."/>
            <person name="Hayes R.D."/>
            <person name="Mukherjee M."/>
            <person name="Okumura C.Y."/>
            <person name="Schneider R."/>
            <person name="Smith A.J."/>
            <person name="Vanacova S."/>
            <person name="Villalvazo M."/>
            <person name="Haas B.J."/>
            <person name="Pertea M."/>
            <person name="Feldblyum T.V."/>
            <person name="Utterback T.R."/>
            <person name="Shu C.L."/>
            <person name="Osoegawa K."/>
            <person name="de Jong P.J."/>
            <person name="Hrdy I."/>
            <person name="Horvathova L."/>
            <person name="Zubacova Z."/>
            <person name="Dolezal P."/>
            <person name="Malik S.B."/>
            <person name="Logsdon J.M. Jr."/>
            <person name="Henze K."/>
            <person name="Gupta A."/>
            <person name="Wang C.C."/>
            <person name="Dunne R.L."/>
            <person name="Upcroft J.A."/>
            <person name="Upcroft P."/>
            <person name="White O."/>
            <person name="Salzberg S.L."/>
            <person name="Tang P."/>
            <person name="Chiu C.-H."/>
            <person name="Lee Y.-S."/>
            <person name="Embley T.M."/>
            <person name="Coombs G.H."/>
            <person name="Mottram J.C."/>
            <person name="Tachezy J."/>
            <person name="Fraser-Liggett C.M."/>
            <person name="Johnson P.J."/>
        </authorList>
    </citation>
    <scope>NUCLEOTIDE SEQUENCE [LARGE SCALE GENOMIC DNA]</scope>
    <source>
        <strain evidence="2">G3</strain>
    </source>
</reference>
<dbReference type="RefSeq" id="XP_001311778.1">
    <property type="nucleotide sequence ID" value="XM_001311777.1"/>
</dbReference>
<gene>
    <name evidence="2" type="ORF">TVAG_409860</name>
</gene>
<proteinExistence type="predicted"/>
<dbReference type="EMBL" id="DS113660">
    <property type="protein sequence ID" value="EAX98848.1"/>
    <property type="molecule type" value="Genomic_DNA"/>
</dbReference>
<dbReference type="VEuPathDB" id="TrichDB:TVAGG3_0365410"/>
<sequence>MSNFVTIILKESKKREQKKAMLPPSINQLKNQATKLFKIQPPNKIQSIYTTDGVLITSISELSHGMEILVSTQLPDEDFSEGENQVEEAPKSSPRSSQIPTKPKTPISPKQTPPPNSMNSPKFVQPPPVNVSPMFGSKSPKMSVQSSGRQTPVLGQINEPSASTPAVKQPTSGTPGRSPSPMAQNQPPSPRSEEEGQMVRNTSQLAIIQQSTPELEAKESSARRSNSPNAPKRNTVTRDGVEEQIAEILSPDEKERRAMLSCGVDRDLIISSLSENLSGLFSDIMPSNAAATGSSSQKGSSRLGQSAKDDEEQPEVTNETLKTAIRQVPQVMQRFMTQNGNSEITQQAIVQKRLLNHFGEIPRISNALEQHINDQIKNGTFSTLGGFNVNFKTLIVGPRSSGKTTYLKNLAKNVYRRLIASGQYRHTFVFNVDFLQIKESFDDPIKFYNAFMGLALAQAASQRIDFQPYLDMITQYFEKIVQVDTFINLPTKFSLQDDFRATSAVLTELASNIFNAYKKSGSLSIFMTHVVTIPDFIAKAFGYSRVLVIADHIDVADVLVPCNDQLTRDTQNLPIIEFVKLLLEDNAFIAGCQDERHAIEAIDLIADDSTDILTGTDIVSVINSDLDETHSSEIWFKLQVAGQTPNVLLRCEDCGGCPGFLARWDVIISMAQQYIIEEHKDKNSKKLRERKLALITKIRELAALVFAEEGDFGTINPYPGKINDFEIVQNVRNE</sequence>
<dbReference type="OrthoDB" id="10609641at2759"/>
<accession>A2F8E6</accession>
<evidence type="ECO:0000256" key="1">
    <source>
        <dbReference type="SAM" id="MobiDB-lite"/>
    </source>
</evidence>
<feature type="compositionally biased region" description="Low complexity" evidence="1">
    <location>
        <begin position="170"/>
        <end position="181"/>
    </location>
</feature>
<name>A2F8E6_TRIV3</name>